<accession>A0A6J7X4M3</accession>
<proteinExistence type="predicted"/>
<evidence type="ECO:0000313" key="1">
    <source>
        <dbReference type="EMBL" id="CAB5225500.1"/>
    </source>
</evidence>
<gene>
    <name evidence="1" type="ORF">UFOVP746_25</name>
</gene>
<organism evidence="1">
    <name type="scientific">uncultured Caudovirales phage</name>
    <dbReference type="NCBI Taxonomy" id="2100421"/>
    <lineage>
        <taxon>Viruses</taxon>
        <taxon>Duplodnaviria</taxon>
        <taxon>Heunggongvirae</taxon>
        <taxon>Uroviricota</taxon>
        <taxon>Caudoviricetes</taxon>
        <taxon>Peduoviridae</taxon>
        <taxon>Maltschvirus</taxon>
        <taxon>Maltschvirus maltsch</taxon>
    </lineage>
</organism>
<dbReference type="EMBL" id="LR798342">
    <property type="protein sequence ID" value="CAB5225500.1"/>
    <property type="molecule type" value="Genomic_DNA"/>
</dbReference>
<name>A0A6J7X4M3_9CAUD</name>
<sequence>MPNASTKVRQVFRSHNPVLTLSQILQQTPDLKGSEVSMALNYLLRQRYLTRKLIPNTSNIGRKQVWEYTYHTKRLPKESNEQTQNHI</sequence>
<protein>
    <submittedName>
        <fullName evidence="1">Uncharacterized protein</fullName>
    </submittedName>
</protein>
<reference evidence="1" key="1">
    <citation type="submission" date="2020-05" db="EMBL/GenBank/DDBJ databases">
        <authorList>
            <person name="Chiriac C."/>
            <person name="Salcher M."/>
            <person name="Ghai R."/>
            <person name="Kavagutti S V."/>
        </authorList>
    </citation>
    <scope>NUCLEOTIDE SEQUENCE</scope>
</reference>